<evidence type="ECO:0000313" key="3">
    <source>
        <dbReference type="EMBL" id="MBB6579127.1"/>
    </source>
</evidence>
<dbReference type="RefSeq" id="WP_184710126.1">
    <property type="nucleotide sequence ID" value="NZ_JACHKZ010000023.1"/>
</dbReference>
<organism evidence="3 4">
    <name type="scientific">Comamonas odontotermitis</name>
    <dbReference type="NCBI Taxonomy" id="379895"/>
    <lineage>
        <taxon>Bacteria</taxon>
        <taxon>Pseudomonadati</taxon>
        <taxon>Pseudomonadota</taxon>
        <taxon>Betaproteobacteria</taxon>
        <taxon>Burkholderiales</taxon>
        <taxon>Comamonadaceae</taxon>
        <taxon>Comamonas</taxon>
    </lineage>
</organism>
<dbReference type="Proteomes" id="UP000562492">
    <property type="component" value="Unassembled WGS sequence"/>
</dbReference>
<reference evidence="3 4" key="1">
    <citation type="submission" date="2020-08" db="EMBL/GenBank/DDBJ databases">
        <title>Functional genomics of gut bacteria from endangered species of beetles.</title>
        <authorList>
            <person name="Carlos-Shanley C."/>
        </authorList>
    </citation>
    <scope>NUCLEOTIDE SEQUENCE [LARGE SCALE GENOMIC DNA]</scope>
    <source>
        <strain evidence="3 4">S00124</strain>
    </source>
</reference>
<dbReference type="InterPro" id="IPR007037">
    <property type="entry name" value="SIP_rossman_dom"/>
</dbReference>
<sequence length="363" mass="39862">MDTTTSISAALRGSITLPRAANFVQWLTSLWRDKGVEIKELEPDLIQLHLDGVGVLQLRLLASRQLECLVLPVTEPMGGLLQLSLTEYLGEYADEIGLPDGSWDIAWEGQAPRSPTQLHILEVISNRALSPQMRRLRLKCSDIKPFATEGIHIRMLLPCAGAEPAWPDLQPDGRLLWPPGKPRMARRTYTIRAVNVPQSWIDVDVLLHSDADGPSPGSVWAEHAAPGSPVGVLSPARGLPARASQHIWVADACALPAAARMVEMLPPDQTPALLLWVANEHERAAFDLPASRVRPQWLCSGEPGASVPEIAKVLQWLECQSWNGSDTALWIAGGLPMIQAARAWVAAQPRLVGVQKMIHTYWR</sequence>
<proteinExistence type="inferred from homology"/>
<evidence type="ECO:0000313" key="4">
    <source>
        <dbReference type="Proteomes" id="UP000562492"/>
    </source>
</evidence>
<dbReference type="PANTHER" id="PTHR30157:SF0">
    <property type="entry name" value="NADPH-DEPENDENT FERRIC-CHELATE REDUCTASE"/>
    <property type="match status" value="1"/>
</dbReference>
<dbReference type="Pfam" id="PF08021">
    <property type="entry name" value="FAD_binding_9"/>
    <property type="match status" value="1"/>
</dbReference>
<comment type="caution">
    <text evidence="3">The sequence shown here is derived from an EMBL/GenBank/DDBJ whole genome shotgun (WGS) entry which is preliminary data.</text>
</comment>
<dbReference type="InterPro" id="IPR039374">
    <property type="entry name" value="SIP_fam"/>
</dbReference>
<dbReference type="Gene3D" id="3.40.50.80">
    <property type="entry name" value="Nucleotide-binding domain of ferredoxin-NADP reductase (FNR) module"/>
    <property type="match status" value="1"/>
</dbReference>
<dbReference type="CDD" id="cd06193">
    <property type="entry name" value="siderophore_interacting"/>
    <property type="match status" value="1"/>
</dbReference>
<dbReference type="Gene3D" id="2.40.30.10">
    <property type="entry name" value="Translation factors"/>
    <property type="match status" value="1"/>
</dbReference>
<dbReference type="InterPro" id="IPR013113">
    <property type="entry name" value="SIP_FAD-bd"/>
</dbReference>
<protein>
    <submittedName>
        <fullName evidence="3">NADPH-dependent ferric siderophore reductase</fullName>
    </submittedName>
</protein>
<dbReference type="PROSITE" id="PS51384">
    <property type="entry name" value="FAD_FR"/>
    <property type="match status" value="1"/>
</dbReference>
<feature type="domain" description="FAD-binding FR-type" evidence="2">
    <location>
        <begin position="116"/>
        <end position="242"/>
    </location>
</feature>
<name>A0ABR6RIY7_9BURK</name>
<gene>
    <name evidence="3" type="ORF">HNP33_003237</name>
</gene>
<dbReference type="SUPFAM" id="SSF63380">
    <property type="entry name" value="Riboflavin synthase domain-like"/>
    <property type="match status" value="1"/>
</dbReference>
<dbReference type="EMBL" id="JACHKZ010000023">
    <property type="protein sequence ID" value="MBB6579127.1"/>
    <property type="molecule type" value="Genomic_DNA"/>
</dbReference>
<dbReference type="Pfam" id="PF04954">
    <property type="entry name" value="SIP"/>
    <property type="match status" value="1"/>
</dbReference>
<keyword evidence="4" id="KW-1185">Reference proteome</keyword>
<evidence type="ECO:0000256" key="1">
    <source>
        <dbReference type="ARBA" id="ARBA00035644"/>
    </source>
</evidence>
<dbReference type="PANTHER" id="PTHR30157">
    <property type="entry name" value="FERRIC REDUCTASE, NADPH-DEPENDENT"/>
    <property type="match status" value="1"/>
</dbReference>
<comment type="similarity">
    <text evidence="1">Belongs to the SIP oxidoreductase family.</text>
</comment>
<accession>A0ABR6RIY7</accession>
<dbReference type="InterPro" id="IPR017938">
    <property type="entry name" value="Riboflavin_synthase-like_b-brl"/>
</dbReference>
<dbReference type="InterPro" id="IPR039261">
    <property type="entry name" value="FNR_nucleotide-bd"/>
</dbReference>
<evidence type="ECO:0000259" key="2">
    <source>
        <dbReference type="PROSITE" id="PS51384"/>
    </source>
</evidence>
<dbReference type="InterPro" id="IPR017927">
    <property type="entry name" value="FAD-bd_FR_type"/>
</dbReference>